<evidence type="ECO:0000313" key="2">
    <source>
        <dbReference type="Proteomes" id="UP000300879"/>
    </source>
</evidence>
<dbReference type="RefSeq" id="WP_138226632.1">
    <property type="nucleotide sequence ID" value="NZ_CP040396.1"/>
</dbReference>
<dbReference type="InterPro" id="IPR006498">
    <property type="entry name" value="Tail_tube"/>
</dbReference>
<dbReference type="Proteomes" id="UP000300879">
    <property type="component" value="Chromosome"/>
</dbReference>
<gene>
    <name evidence="1" type="ORF">E6C60_3104</name>
</gene>
<sequence length="174" mass="18720">MKTIPIKVEGLSVFPEGSNNNFATGDITLPNLTPLTSTVSGASILGEVDLPSQGHYGSLEVGIAWRTINKEAFDMVSPDFKGLEIRGAFSEFDNSRSSVVTRAIKVVVRGFSKSLDLGTLAQNATTGTTNTIEATYLKIFIDGQAVFELDKFNYICRINGKDALLDVRKALGLA</sequence>
<dbReference type="KEGG" id="palo:E6C60_3104"/>
<organism evidence="1 2">
    <name type="scientific">Paenibacillus algicola</name>
    <dbReference type="NCBI Taxonomy" id="2565926"/>
    <lineage>
        <taxon>Bacteria</taxon>
        <taxon>Bacillati</taxon>
        <taxon>Bacillota</taxon>
        <taxon>Bacilli</taxon>
        <taxon>Bacillales</taxon>
        <taxon>Paenibacillaceae</taxon>
        <taxon>Paenibacillus</taxon>
    </lineage>
</organism>
<reference evidence="1 2" key="1">
    <citation type="submission" date="2019-05" db="EMBL/GenBank/DDBJ databases">
        <authorList>
            <person name="Chen C."/>
        </authorList>
    </citation>
    <scope>NUCLEOTIDE SEQUENCE [LARGE SCALE GENOMIC DNA]</scope>
    <source>
        <strain evidence="1 2">HB172198</strain>
    </source>
</reference>
<keyword evidence="2" id="KW-1185">Reference proteome</keyword>
<dbReference type="AlphaFoldDB" id="A0A4P8XNF9"/>
<dbReference type="Pfam" id="PF04985">
    <property type="entry name" value="Phage_tube"/>
    <property type="match status" value="1"/>
</dbReference>
<dbReference type="OrthoDB" id="9814992at2"/>
<dbReference type="EMBL" id="CP040396">
    <property type="protein sequence ID" value="QCT03815.1"/>
    <property type="molecule type" value="Genomic_DNA"/>
</dbReference>
<proteinExistence type="predicted"/>
<evidence type="ECO:0000313" key="1">
    <source>
        <dbReference type="EMBL" id="QCT03815.1"/>
    </source>
</evidence>
<name>A0A4P8XNF9_9BACL</name>
<accession>A0A4P8XNF9</accession>
<protein>
    <submittedName>
        <fullName evidence="1">Phage major tail tube protein</fullName>
    </submittedName>
</protein>